<dbReference type="InterPro" id="IPR001279">
    <property type="entry name" value="Metallo-B-lactamas"/>
</dbReference>
<dbReference type="Proteomes" id="UP000619260">
    <property type="component" value="Unassembled WGS sequence"/>
</dbReference>
<feature type="region of interest" description="Disordered" evidence="1">
    <location>
        <begin position="1"/>
        <end position="38"/>
    </location>
</feature>
<sequence>MAWFARDVPSALGRAPSGERAERVRRSPQYRDGKFQNTVPSVMMAPGTRQKVVRQMFFGEPHAKRSPSGEIPLVTPTSSETGLGVVWYGHSSALVEADGRRVLFDPVWSDRCSPSQRVGPKRMHAVPVELEDLPRLDAVVISHDHYDHLDMPTVKALLGLTRAPFVVPLGVGEHLERWGVPLDRIVELDWDEDVTINGVTLTCTAARHFSGRTLTRDGTLWASWVMAVGTRKVFYTGDSGYFPGYARVGREHGPFDATLIQVGAYGDAWPDIHMTPEEGVATHLDVGGRVMIPLHWGTFNLALHDWSEPVERVWAEAKARGVTLVVPRPGERVDVDEPPALDPWWQPIA</sequence>
<dbReference type="Pfam" id="PF12706">
    <property type="entry name" value="Lactamase_B_2"/>
    <property type="match status" value="1"/>
</dbReference>
<feature type="compositionally biased region" description="Basic and acidic residues" evidence="1">
    <location>
        <begin position="17"/>
        <end position="34"/>
    </location>
</feature>
<reference evidence="3" key="1">
    <citation type="submission" date="2021-01" db="EMBL/GenBank/DDBJ databases">
        <title>Whole genome shotgun sequence of Virgisporangium aliadipatigenens NBRC 105644.</title>
        <authorList>
            <person name="Komaki H."/>
            <person name="Tamura T."/>
        </authorList>
    </citation>
    <scope>NUCLEOTIDE SEQUENCE</scope>
    <source>
        <strain evidence="3">NBRC 105644</strain>
    </source>
</reference>
<name>A0A8J3YNW1_9ACTN</name>
<keyword evidence="3" id="KW-0378">Hydrolase</keyword>
<evidence type="ECO:0000313" key="3">
    <source>
        <dbReference type="EMBL" id="GIJ47553.1"/>
    </source>
</evidence>
<dbReference type="SUPFAM" id="SSF56281">
    <property type="entry name" value="Metallo-hydrolase/oxidoreductase"/>
    <property type="match status" value="1"/>
</dbReference>
<dbReference type="AlphaFoldDB" id="A0A8J3YNW1"/>
<organism evidence="3 4">
    <name type="scientific">Virgisporangium aliadipatigenens</name>
    <dbReference type="NCBI Taxonomy" id="741659"/>
    <lineage>
        <taxon>Bacteria</taxon>
        <taxon>Bacillati</taxon>
        <taxon>Actinomycetota</taxon>
        <taxon>Actinomycetes</taxon>
        <taxon>Micromonosporales</taxon>
        <taxon>Micromonosporaceae</taxon>
        <taxon>Virgisporangium</taxon>
    </lineage>
</organism>
<proteinExistence type="predicted"/>
<feature type="domain" description="Metallo-beta-lactamase" evidence="2">
    <location>
        <begin position="100"/>
        <end position="296"/>
    </location>
</feature>
<gene>
    <name evidence="3" type="ORF">Val02_44390</name>
</gene>
<evidence type="ECO:0000259" key="2">
    <source>
        <dbReference type="Pfam" id="PF12706"/>
    </source>
</evidence>
<dbReference type="InterPro" id="IPR036866">
    <property type="entry name" value="RibonucZ/Hydroxyglut_hydro"/>
</dbReference>
<evidence type="ECO:0000313" key="4">
    <source>
        <dbReference type="Proteomes" id="UP000619260"/>
    </source>
</evidence>
<protein>
    <submittedName>
        <fullName evidence="3">Zn-dependent hydrolase</fullName>
    </submittedName>
</protein>
<dbReference type="Gene3D" id="3.60.15.10">
    <property type="entry name" value="Ribonuclease Z/Hydroxyacylglutathione hydrolase-like"/>
    <property type="match status" value="1"/>
</dbReference>
<accession>A0A8J3YNW1</accession>
<dbReference type="PANTHER" id="PTHR15032">
    <property type="entry name" value="N-ACYL-PHOSPHATIDYLETHANOLAMINE-HYDROLYZING PHOSPHOLIPASE D"/>
    <property type="match status" value="1"/>
</dbReference>
<dbReference type="PANTHER" id="PTHR15032:SF4">
    <property type="entry name" value="N-ACYL-PHOSPHATIDYLETHANOLAMINE-HYDROLYZING PHOSPHOLIPASE D"/>
    <property type="match status" value="1"/>
</dbReference>
<keyword evidence="4" id="KW-1185">Reference proteome</keyword>
<dbReference type="GO" id="GO:0070290">
    <property type="term" value="F:N-acylphosphatidylethanolamine-specific phospholipase D activity"/>
    <property type="evidence" value="ECO:0007669"/>
    <property type="project" value="InterPro"/>
</dbReference>
<dbReference type="PIRSF" id="PIRSF038896">
    <property type="entry name" value="NAPE-PLD"/>
    <property type="match status" value="1"/>
</dbReference>
<evidence type="ECO:0000256" key="1">
    <source>
        <dbReference type="SAM" id="MobiDB-lite"/>
    </source>
</evidence>
<dbReference type="GO" id="GO:0005737">
    <property type="term" value="C:cytoplasm"/>
    <property type="evidence" value="ECO:0007669"/>
    <property type="project" value="TreeGrafter"/>
</dbReference>
<comment type="caution">
    <text evidence="3">The sequence shown here is derived from an EMBL/GenBank/DDBJ whole genome shotgun (WGS) entry which is preliminary data.</text>
</comment>
<dbReference type="EMBL" id="BOPF01000015">
    <property type="protein sequence ID" value="GIJ47553.1"/>
    <property type="molecule type" value="Genomic_DNA"/>
</dbReference>
<dbReference type="InterPro" id="IPR024884">
    <property type="entry name" value="NAPE-PLD"/>
</dbReference>
<dbReference type="GO" id="GO:0008270">
    <property type="term" value="F:zinc ion binding"/>
    <property type="evidence" value="ECO:0007669"/>
    <property type="project" value="InterPro"/>
</dbReference>